<evidence type="ECO:0000313" key="3">
    <source>
        <dbReference type="Proteomes" id="UP001634394"/>
    </source>
</evidence>
<protein>
    <recommendedName>
        <fullName evidence="1">Methyltransferase FkbM domain-containing protein</fullName>
    </recommendedName>
</protein>
<dbReference type="PANTHER" id="PTHR34203:SF15">
    <property type="entry name" value="SLL1173 PROTEIN"/>
    <property type="match status" value="1"/>
</dbReference>
<dbReference type="NCBIfam" id="TIGR01444">
    <property type="entry name" value="fkbM_fam"/>
    <property type="match status" value="1"/>
</dbReference>
<comment type="caution">
    <text evidence="2">The sequence shown here is derived from an EMBL/GenBank/DDBJ whole genome shotgun (WGS) entry which is preliminary data.</text>
</comment>
<dbReference type="AlphaFoldDB" id="A0ABD3VHX2"/>
<proteinExistence type="predicted"/>
<dbReference type="EMBL" id="JBJQND010000011">
    <property type="protein sequence ID" value="KAL3861117.1"/>
    <property type="molecule type" value="Genomic_DNA"/>
</dbReference>
<dbReference type="InterPro" id="IPR052514">
    <property type="entry name" value="SAM-dependent_MTase"/>
</dbReference>
<keyword evidence="3" id="KW-1185">Reference proteome</keyword>
<evidence type="ECO:0000313" key="2">
    <source>
        <dbReference type="EMBL" id="KAL3861117.1"/>
    </source>
</evidence>
<dbReference type="InterPro" id="IPR006342">
    <property type="entry name" value="FkbM_mtfrase"/>
</dbReference>
<accession>A0ABD3VHX2</accession>
<organism evidence="2 3">
    <name type="scientific">Sinanodonta woodiana</name>
    <name type="common">Chinese pond mussel</name>
    <name type="synonym">Anodonta woodiana</name>
    <dbReference type="NCBI Taxonomy" id="1069815"/>
    <lineage>
        <taxon>Eukaryota</taxon>
        <taxon>Metazoa</taxon>
        <taxon>Spiralia</taxon>
        <taxon>Lophotrochozoa</taxon>
        <taxon>Mollusca</taxon>
        <taxon>Bivalvia</taxon>
        <taxon>Autobranchia</taxon>
        <taxon>Heteroconchia</taxon>
        <taxon>Palaeoheterodonta</taxon>
        <taxon>Unionida</taxon>
        <taxon>Unionoidea</taxon>
        <taxon>Unionidae</taxon>
        <taxon>Unioninae</taxon>
        <taxon>Sinanodonta</taxon>
    </lineage>
</organism>
<gene>
    <name evidence="2" type="ORF">ACJMK2_007186</name>
</gene>
<dbReference type="InterPro" id="IPR029063">
    <property type="entry name" value="SAM-dependent_MTases_sf"/>
</dbReference>
<evidence type="ECO:0000259" key="1">
    <source>
        <dbReference type="Pfam" id="PF05050"/>
    </source>
</evidence>
<reference evidence="2 3" key="1">
    <citation type="submission" date="2024-11" db="EMBL/GenBank/DDBJ databases">
        <title>Chromosome-level genome assembly of the freshwater bivalve Anodonta woodiana.</title>
        <authorList>
            <person name="Chen X."/>
        </authorList>
    </citation>
    <scope>NUCLEOTIDE SEQUENCE [LARGE SCALE GENOMIC DNA]</scope>
    <source>
        <strain evidence="2">MN2024</strain>
        <tissue evidence="2">Gills</tissue>
    </source>
</reference>
<dbReference type="Gene3D" id="3.40.50.150">
    <property type="entry name" value="Vaccinia Virus protein VP39"/>
    <property type="match status" value="1"/>
</dbReference>
<feature type="domain" description="Methyltransferase FkbM" evidence="1">
    <location>
        <begin position="3"/>
        <end position="122"/>
    </location>
</feature>
<dbReference type="Pfam" id="PF05050">
    <property type="entry name" value="Methyltransf_21"/>
    <property type="match status" value="1"/>
</dbReference>
<name>A0ABD3VHX2_SINWO</name>
<dbReference type="SUPFAM" id="SSF53335">
    <property type="entry name" value="S-adenosyl-L-methionine-dependent methyltransferases"/>
    <property type="match status" value="1"/>
</dbReference>
<dbReference type="PANTHER" id="PTHR34203">
    <property type="entry name" value="METHYLTRANSFERASE, FKBM FAMILY PROTEIN"/>
    <property type="match status" value="1"/>
</dbReference>
<dbReference type="Proteomes" id="UP001634394">
    <property type="component" value="Unassembled WGS sequence"/>
</dbReference>
<sequence length="156" mass="17449">MGRTVIAIEPTYASFLRLQEGVVRNNFSDKIIMLKYAVSDKRTTVVMGEDDLNKGGIAVAKEIGGPANISRSVETITLNDLVSLIPAEEIIIKMDIEGYECKALHSSLELLQKFKVRYIFMDWLIMPQNQDKKDAPCPKANILHTLASLYSMGFKP</sequence>